<dbReference type="GO" id="GO:0003677">
    <property type="term" value="F:DNA binding"/>
    <property type="evidence" value="ECO:0007669"/>
    <property type="project" value="UniProtKB-KW"/>
</dbReference>
<dbReference type="AlphaFoldDB" id="A0A0B6AQ59"/>
<dbReference type="HOGENOM" id="CLU_060077_6_1_9"/>
<dbReference type="PANTHER" id="PTHR30204:SF95">
    <property type="entry name" value="HTH-TYPE TRANSCRIPTIONAL REGULATOR CUER"/>
    <property type="match status" value="1"/>
</dbReference>
<sequence length="121" mass="14030">MAHVTKRTVDYYTNIGLLKAERSASNYRFYNEEALKRLYLIEKLKSEGRSLEEISSLFSIEQSENSHSKDELASKFYVLNDSLKEVAPLMEKLNEEDRKVMMNRLSPESVTLLHSLLLLLS</sequence>
<dbReference type="SMART" id="SM00422">
    <property type="entry name" value="HTH_MERR"/>
    <property type="match status" value="1"/>
</dbReference>
<protein>
    <submittedName>
        <fullName evidence="2">MerR regulatory family protein</fullName>
    </submittedName>
</protein>
<name>A0A0B6AQ59_PRIM2</name>
<dbReference type="RefSeq" id="WP_013055894.1">
    <property type="nucleotide sequence ID" value="NZ_BCVB01000003.1"/>
</dbReference>
<evidence type="ECO:0000256" key="1">
    <source>
        <dbReference type="ARBA" id="ARBA00023125"/>
    </source>
</evidence>
<proteinExistence type="predicted"/>
<dbReference type="SUPFAM" id="SSF46955">
    <property type="entry name" value="Putative DNA-binding domain"/>
    <property type="match status" value="1"/>
</dbReference>
<dbReference type="InterPro" id="IPR047057">
    <property type="entry name" value="MerR_fam"/>
</dbReference>
<dbReference type="GeneID" id="93641547"/>
<dbReference type="InterPro" id="IPR000551">
    <property type="entry name" value="MerR-type_HTH_dom"/>
</dbReference>
<evidence type="ECO:0000313" key="2">
    <source>
        <dbReference type="EMBL" id="AJI21934.1"/>
    </source>
</evidence>
<reference evidence="2 3" key="1">
    <citation type="journal article" date="2015" name="Genome Announc.">
        <title>Complete genome sequences for 35 biothreat assay-relevant bacillus species.</title>
        <authorList>
            <person name="Johnson S.L."/>
            <person name="Daligault H.E."/>
            <person name="Davenport K.W."/>
            <person name="Jaissle J."/>
            <person name="Frey K.G."/>
            <person name="Ladner J.T."/>
            <person name="Broomall S.M."/>
            <person name="Bishop-Lilly K.A."/>
            <person name="Bruce D.C."/>
            <person name="Gibbons H.S."/>
            <person name="Coyne S.R."/>
            <person name="Lo C.C."/>
            <person name="Meincke L."/>
            <person name="Munk A.C."/>
            <person name="Koroleva G.I."/>
            <person name="Rosenzweig C.N."/>
            <person name="Palacios G.F."/>
            <person name="Redden C.L."/>
            <person name="Minogue T.D."/>
            <person name="Chain P.S."/>
        </authorList>
    </citation>
    <scope>NUCLEOTIDE SEQUENCE [LARGE SCALE GENOMIC DNA]</scope>
    <source>
        <strain evidence="3">ATCC 14581 / DSM 32 / JCM 2506 / NBRC 15308 / NCIMB 9376 / NCTC 10342 / NRRL B-14308 / VKM B-512</strain>
    </source>
</reference>
<evidence type="ECO:0000313" key="3">
    <source>
        <dbReference type="Proteomes" id="UP000031829"/>
    </source>
</evidence>
<dbReference type="PANTHER" id="PTHR30204">
    <property type="entry name" value="REDOX-CYCLING DRUG-SENSING TRANSCRIPTIONAL ACTIVATOR SOXR"/>
    <property type="match status" value="1"/>
</dbReference>
<dbReference type="PROSITE" id="PS50937">
    <property type="entry name" value="HTH_MERR_2"/>
    <property type="match status" value="1"/>
</dbReference>
<organism evidence="2 3">
    <name type="scientific">Priestia megaterium (strain ATCC 14581 / DSM 32 / CCUG 1817 / JCM 2506 / NBRC 15308 / NCIMB 9376 / NCTC 10342 / NRRL B-14308 / VKM B-512 / Ford 19)</name>
    <name type="common">Bacillus megaterium</name>
    <dbReference type="NCBI Taxonomy" id="1348623"/>
    <lineage>
        <taxon>Bacteria</taxon>
        <taxon>Bacillati</taxon>
        <taxon>Bacillota</taxon>
        <taxon>Bacilli</taxon>
        <taxon>Bacillales</taxon>
        <taxon>Bacillaceae</taxon>
        <taxon>Priestia</taxon>
    </lineage>
</organism>
<accession>A0A0B6AQ59</accession>
<dbReference type="KEGG" id="bmeg:BG04_3488"/>
<keyword evidence="1" id="KW-0238">DNA-binding</keyword>
<dbReference type="GO" id="GO:0003700">
    <property type="term" value="F:DNA-binding transcription factor activity"/>
    <property type="evidence" value="ECO:0007669"/>
    <property type="project" value="InterPro"/>
</dbReference>
<gene>
    <name evidence="2" type="ORF">BG04_3488</name>
</gene>
<dbReference type="Proteomes" id="UP000031829">
    <property type="component" value="Chromosome"/>
</dbReference>
<dbReference type="InterPro" id="IPR009061">
    <property type="entry name" value="DNA-bd_dom_put_sf"/>
</dbReference>
<dbReference type="EMBL" id="CP009920">
    <property type="protein sequence ID" value="AJI21934.1"/>
    <property type="molecule type" value="Genomic_DNA"/>
</dbReference>
<dbReference type="Pfam" id="PF13411">
    <property type="entry name" value="MerR_1"/>
    <property type="match status" value="1"/>
</dbReference>
<dbReference type="Gene3D" id="1.10.1660.10">
    <property type="match status" value="1"/>
</dbReference>